<keyword evidence="4" id="KW-0472">Membrane</keyword>
<keyword evidence="1 2" id="KW-0238">DNA-binding</keyword>
<dbReference type="Proteomes" id="UP000789595">
    <property type="component" value="Unassembled WGS sequence"/>
</dbReference>
<accession>A0A8J2T124</accession>
<dbReference type="InterPro" id="IPR036910">
    <property type="entry name" value="HMG_box_dom_sf"/>
</dbReference>
<dbReference type="Gene3D" id="1.10.30.10">
    <property type="entry name" value="High mobility group box domain"/>
    <property type="match status" value="1"/>
</dbReference>
<evidence type="ECO:0000313" key="6">
    <source>
        <dbReference type="EMBL" id="CAH0379020.1"/>
    </source>
</evidence>
<feature type="region of interest" description="Disordered" evidence="3">
    <location>
        <begin position="110"/>
        <end position="198"/>
    </location>
</feature>
<dbReference type="Pfam" id="PF00505">
    <property type="entry name" value="HMG_box"/>
    <property type="match status" value="1"/>
</dbReference>
<evidence type="ECO:0000313" key="7">
    <source>
        <dbReference type="Proteomes" id="UP000789595"/>
    </source>
</evidence>
<protein>
    <recommendedName>
        <fullName evidence="5">HMG box domain-containing protein</fullName>
    </recommendedName>
</protein>
<dbReference type="PANTHER" id="PTHR48112:SF22">
    <property type="entry name" value="MITOCHONDRIAL TRANSCRIPTION FACTOR A, ISOFORM B"/>
    <property type="match status" value="1"/>
</dbReference>
<evidence type="ECO:0000256" key="4">
    <source>
        <dbReference type="SAM" id="Phobius"/>
    </source>
</evidence>
<evidence type="ECO:0000259" key="5">
    <source>
        <dbReference type="PROSITE" id="PS50118"/>
    </source>
</evidence>
<dbReference type="GO" id="GO:0005634">
    <property type="term" value="C:nucleus"/>
    <property type="evidence" value="ECO:0007669"/>
    <property type="project" value="UniProtKB-UniRule"/>
</dbReference>
<keyword evidence="4" id="KW-1133">Transmembrane helix</keyword>
<dbReference type="PANTHER" id="PTHR48112">
    <property type="entry name" value="HIGH MOBILITY GROUP PROTEIN DSP1"/>
    <property type="match status" value="1"/>
</dbReference>
<dbReference type="InterPro" id="IPR050342">
    <property type="entry name" value="HMGB"/>
</dbReference>
<feature type="domain" description="HMG box" evidence="5">
    <location>
        <begin position="197"/>
        <end position="265"/>
    </location>
</feature>
<feature type="region of interest" description="Disordered" evidence="3">
    <location>
        <begin position="45"/>
        <end position="68"/>
    </location>
</feature>
<feature type="transmembrane region" description="Helical" evidence="4">
    <location>
        <begin position="80"/>
        <end position="101"/>
    </location>
</feature>
<keyword evidence="2" id="KW-0539">Nucleus</keyword>
<feature type="DNA-binding region" description="HMG box" evidence="2">
    <location>
        <begin position="197"/>
        <end position="265"/>
    </location>
</feature>
<evidence type="ECO:0000256" key="1">
    <source>
        <dbReference type="ARBA" id="ARBA00023125"/>
    </source>
</evidence>
<dbReference type="SUPFAM" id="SSF47095">
    <property type="entry name" value="HMG-box"/>
    <property type="match status" value="1"/>
</dbReference>
<name>A0A8J2T124_9STRA</name>
<sequence>MPRAPGPLPPWAREIVAALRFLGQHLARLRHQLGRQLAKVARRGPKTLALGAPPPENVSRAPEGPPLFPPLDAEPPAEGFFTSFDLLLLAGALAVVAFVAWQSYKRRPEAVVRSVTPPLTPEDKGPTEPRTLPSRFRAVLRGAQSPEFASPQSFEERRSRQPPARRRSRSRPPKPGSPRGAPGTAASPQKPTRPAPPREARTAFVYFGLEQLDKMRAEHPDWSLRKIGETCQRRWDLLGDEAKAPYVELAQTDAKRYKAEAAAYLAKM</sequence>
<feature type="compositionally biased region" description="Basic residues" evidence="3">
    <location>
        <begin position="163"/>
        <end position="172"/>
    </location>
</feature>
<keyword evidence="7" id="KW-1185">Reference proteome</keyword>
<organism evidence="6 7">
    <name type="scientific">Pelagomonas calceolata</name>
    <dbReference type="NCBI Taxonomy" id="35677"/>
    <lineage>
        <taxon>Eukaryota</taxon>
        <taxon>Sar</taxon>
        <taxon>Stramenopiles</taxon>
        <taxon>Ochrophyta</taxon>
        <taxon>Pelagophyceae</taxon>
        <taxon>Pelagomonadales</taxon>
        <taxon>Pelagomonadaceae</taxon>
        <taxon>Pelagomonas</taxon>
    </lineage>
</organism>
<comment type="caution">
    <text evidence="6">The sequence shown here is derived from an EMBL/GenBank/DDBJ whole genome shotgun (WGS) entry which is preliminary data.</text>
</comment>
<dbReference type="OrthoDB" id="1919336at2759"/>
<proteinExistence type="predicted"/>
<evidence type="ECO:0000256" key="3">
    <source>
        <dbReference type="SAM" id="MobiDB-lite"/>
    </source>
</evidence>
<dbReference type="EMBL" id="CAKKNE010000006">
    <property type="protein sequence ID" value="CAH0379020.1"/>
    <property type="molecule type" value="Genomic_DNA"/>
</dbReference>
<dbReference type="GO" id="GO:0003677">
    <property type="term" value="F:DNA binding"/>
    <property type="evidence" value="ECO:0007669"/>
    <property type="project" value="UniProtKB-UniRule"/>
</dbReference>
<dbReference type="SMART" id="SM00398">
    <property type="entry name" value="HMG"/>
    <property type="match status" value="1"/>
</dbReference>
<dbReference type="InterPro" id="IPR009071">
    <property type="entry name" value="HMG_box_dom"/>
</dbReference>
<keyword evidence="4" id="KW-0812">Transmembrane</keyword>
<dbReference type="AlphaFoldDB" id="A0A8J2T124"/>
<dbReference type="PROSITE" id="PS50118">
    <property type="entry name" value="HMG_BOX_2"/>
    <property type="match status" value="1"/>
</dbReference>
<evidence type="ECO:0000256" key="2">
    <source>
        <dbReference type="PROSITE-ProRule" id="PRU00267"/>
    </source>
</evidence>
<reference evidence="6" key="1">
    <citation type="submission" date="2021-11" db="EMBL/GenBank/DDBJ databases">
        <authorList>
            <consortium name="Genoscope - CEA"/>
            <person name="William W."/>
        </authorList>
    </citation>
    <scope>NUCLEOTIDE SEQUENCE</scope>
</reference>
<gene>
    <name evidence="6" type="ORF">PECAL_6P06230</name>
</gene>